<dbReference type="Proteomes" id="UP001163046">
    <property type="component" value="Unassembled WGS sequence"/>
</dbReference>
<dbReference type="PANTHER" id="PTHR24179:SF21">
    <property type="entry name" value="MYOSIN BINDING SUBUNIT, ISOFORM O"/>
    <property type="match status" value="1"/>
</dbReference>
<keyword evidence="1" id="KW-0217">Developmental protein</keyword>
<dbReference type="SMART" id="SM00248">
    <property type="entry name" value="ANK"/>
    <property type="match status" value="2"/>
</dbReference>
<evidence type="ECO:0000256" key="1">
    <source>
        <dbReference type="ARBA" id="ARBA00022473"/>
    </source>
</evidence>
<dbReference type="EMBL" id="MU825396">
    <property type="protein sequence ID" value="KAJ7394381.1"/>
    <property type="molecule type" value="Genomic_DNA"/>
</dbReference>
<dbReference type="InterPro" id="IPR051226">
    <property type="entry name" value="PP1_Regulatory_Subunit"/>
</dbReference>
<dbReference type="OrthoDB" id="71307at2759"/>
<dbReference type="GO" id="GO:0019208">
    <property type="term" value="F:phosphatase regulator activity"/>
    <property type="evidence" value="ECO:0007669"/>
    <property type="project" value="TreeGrafter"/>
</dbReference>
<accession>A0A9X0A6K4</accession>
<dbReference type="AlphaFoldDB" id="A0A9X0A6K4"/>
<evidence type="ECO:0000313" key="6">
    <source>
        <dbReference type="EMBL" id="KAJ7394381.1"/>
    </source>
</evidence>
<comment type="similarity">
    <text evidence="3">Belongs to the NRARP family.</text>
</comment>
<dbReference type="Gene3D" id="1.25.40.20">
    <property type="entry name" value="Ankyrin repeat-containing domain"/>
    <property type="match status" value="1"/>
</dbReference>
<keyword evidence="7" id="KW-1185">Reference proteome</keyword>
<keyword evidence="2" id="KW-0677">Repeat</keyword>
<sequence length="157" mass="17609">MSTVETDLNENEKQKSNSTTTRFPEDLIIRETVPGQDTTEELEMIVQSDVKVDVNCFNEYGHTALSTAAFVGSMKCCKILVELGAEVGKRDEDGWTAMHYAMAKGYLDIVKYLIMCGGDIYVKNNDADSPLDFVEDDEIKTVLLSCYEKQSIRKTDV</sequence>
<evidence type="ECO:0000256" key="3">
    <source>
        <dbReference type="ARBA" id="ARBA00038386"/>
    </source>
</evidence>
<evidence type="ECO:0000256" key="5">
    <source>
        <dbReference type="SAM" id="MobiDB-lite"/>
    </source>
</evidence>
<dbReference type="InterPro" id="IPR036770">
    <property type="entry name" value="Ankyrin_rpt-contain_sf"/>
</dbReference>
<dbReference type="GO" id="GO:0005737">
    <property type="term" value="C:cytoplasm"/>
    <property type="evidence" value="ECO:0007669"/>
    <property type="project" value="TreeGrafter"/>
</dbReference>
<evidence type="ECO:0000313" key="7">
    <source>
        <dbReference type="Proteomes" id="UP001163046"/>
    </source>
</evidence>
<feature type="repeat" description="ANK" evidence="4">
    <location>
        <begin position="60"/>
        <end position="92"/>
    </location>
</feature>
<dbReference type="PROSITE" id="PS50297">
    <property type="entry name" value="ANK_REP_REGION"/>
    <property type="match status" value="2"/>
</dbReference>
<dbReference type="PROSITE" id="PS50088">
    <property type="entry name" value="ANK_REPEAT"/>
    <property type="match status" value="2"/>
</dbReference>
<dbReference type="Pfam" id="PF12796">
    <property type="entry name" value="Ank_2"/>
    <property type="match status" value="1"/>
</dbReference>
<dbReference type="PANTHER" id="PTHR24179">
    <property type="entry name" value="PROTEIN PHOSPHATASE 1 REGULATORY SUBUNIT 12"/>
    <property type="match status" value="1"/>
</dbReference>
<comment type="caution">
    <text evidence="6">The sequence shown here is derived from an EMBL/GenBank/DDBJ whole genome shotgun (WGS) entry which is preliminary data.</text>
</comment>
<feature type="region of interest" description="Disordered" evidence="5">
    <location>
        <begin position="1"/>
        <end position="24"/>
    </location>
</feature>
<gene>
    <name evidence="6" type="ORF">OS493_000189</name>
</gene>
<proteinExistence type="inferred from homology"/>
<dbReference type="GO" id="GO:0004857">
    <property type="term" value="F:enzyme inhibitor activity"/>
    <property type="evidence" value="ECO:0007669"/>
    <property type="project" value="TreeGrafter"/>
</dbReference>
<feature type="repeat" description="ANK" evidence="4">
    <location>
        <begin position="93"/>
        <end position="125"/>
    </location>
</feature>
<reference evidence="6" key="1">
    <citation type="submission" date="2023-01" db="EMBL/GenBank/DDBJ databases">
        <title>Genome assembly of the deep-sea coral Lophelia pertusa.</title>
        <authorList>
            <person name="Herrera S."/>
            <person name="Cordes E."/>
        </authorList>
    </citation>
    <scope>NUCLEOTIDE SEQUENCE</scope>
    <source>
        <strain evidence="6">USNM1676648</strain>
        <tissue evidence="6">Polyp</tissue>
    </source>
</reference>
<keyword evidence="4" id="KW-0040">ANK repeat</keyword>
<dbReference type="SUPFAM" id="SSF48403">
    <property type="entry name" value="Ankyrin repeat"/>
    <property type="match status" value="1"/>
</dbReference>
<name>A0A9X0A6K4_9CNID</name>
<evidence type="ECO:0000256" key="4">
    <source>
        <dbReference type="PROSITE-ProRule" id="PRU00023"/>
    </source>
</evidence>
<dbReference type="InterPro" id="IPR002110">
    <property type="entry name" value="Ankyrin_rpt"/>
</dbReference>
<evidence type="ECO:0000256" key="2">
    <source>
        <dbReference type="ARBA" id="ARBA00022737"/>
    </source>
</evidence>
<organism evidence="6 7">
    <name type="scientific">Desmophyllum pertusum</name>
    <dbReference type="NCBI Taxonomy" id="174260"/>
    <lineage>
        <taxon>Eukaryota</taxon>
        <taxon>Metazoa</taxon>
        <taxon>Cnidaria</taxon>
        <taxon>Anthozoa</taxon>
        <taxon>Hexacorallia</taxon>
        <taxon>Scleractinia</taxon>
        <taxon>Caryophylliina</taxon>
        <taxon>Caryophylliidae</taxon>
        <taxon>Desmophyllum</taxon>
    </lineage>
</organism>
<protein>
    <submittedName>
        <fullName evidence="6">Uncharacterized protein</fullName>
    </submittedName>
</protein>